<evidence type="ECO:0000313" key="3">
    <source>
        <dbReference type="Proteomes" id="UP000000304"/>
    </source>
</evidence>
<sequence length="233" mass="26922">MSKQNIQKDQDECLRCMHCKKVIQCSRFDSGSLLRHIEYEHPELFKMAHSKVNSIYNPSTDKSYWAREMRKRMMSNGSDTELDAENLWRCKNKKRTSSEDMTKKSSIAKCNVAAANCTCPHSKAKYSKCPKAKTTGPCSPHHMIFRKMAYKTSARRWCAMDGSIFCPACGYKKRPVIKCASDWNSRWCSWALCFMPCLKNSDDGEKIYCGHCNTFLGVYNRQRQSLKPNKLYA</sequence>
<accession>B4R4J2</accession>
<dbReference type="AlphaFoldDB" id="B4R4J2"/>
<organism evidence="2 3">
    <name type="scientific">Drosophila simulans</name>
    <name type="common">Fruit fly</name>
    <dbReference type="NCBI Taxonomy" id="7240"/>
    <lineage>
        <taxon>Eukaryota</taxon>
        <taxon>Metazoa</taxon>
        <taxon>Ecdysozoa</taxon>
        <taxon>Arthropoda</taxon>
        <taxon>Hexapoda</taxon>
        <taxon>Insecta</taxon>
        <taxon>Pterygota</taxon>
        <taxon>Neoptera</taxon>
        <taxon>Endopterygota</taxon>
        <taxon>Diptera</taxon>
        <taxon>Brachycera</taxon>
        <taxon>Muscomorpha</taxon>
        <taxon>Ephydroidea</taxon>
        <taxon>Drosophilidae</taxon>
        <taxon>Drosophila</taxon>
        <taxon>Sophophora</taxon>
    </lineage>
</organism>
<proteinExistence type="predicted"/>
<dbReference type="STRING" id="7240.B4R4J2"/>
<reference evidence="2 3" key="1">
    <citation type="journal article" date="2007" name="Nature">
        <title>Evolution of genes and genomes on the Drosophila phylogeny.</title>
        <authorList>
            <consortium name="Drosophila 12 Genomes Consortium"/>
            <person name="Clark A.G."/>
            <person name="Eisen M.B."/>
            <person name="Smith D.R."/>
            <person name="Bergman C.M."/>
            <person name="Oliver B."/>
            <person name="Markow T.A."/>
            <person name="Kaufman T.C."/>
            <person name="Kellis M."/>
            <person name="Gelbart W."/>
            <person name="Iyer V.N."/>
            <person name="Pollard D.A."/>
            <person name="Sackton T.B."/>
            <person name="Larracuente A.M."/>
            <person name="Singh N.D."/>
            <person name="Abad J.P."/>
            <person name="Abt D.N."/>
            <person name="Adryan B."/>
            <person name="Aguade M."/>
            <person name="Akashi H."/>
            <person name="Anderson W.W."/>
            <person name="Aquadro C.F."/>
            <person name="Ardell D.H."/>
            <person name="Arguello R."/>
            <person name="Artieri C.G."/>
            <person name="Barbash D.A."/>
            <person name="Barker D."/>
            <person name="Barsanti P."/>
            <person name="Batterham P."/>
            <person name="Batzoglou S."/>
            <person name="Begun D."/>
            <person name="Bhutkar A."/>
            <person name="Blanco E."/>
            <person name="Bosak S.A."/>
            <person name="Bradley R.K."/>
            <person name="Brand A.D."/>
            <person name="Brent M.R."/>
            <person name="Brooks A.N."/>
            <person name="Brown R.H."/>
            <person name="Butlin R.K."/>
            <person name="Caggese C."/>
            <person name="Calvi B.R."/>
            <person name="Bernardo de Carvalho A."/>
            <person name="Caspi A."/>
            <person name="Castrezana S."/>
            <person name="Celniker S.E."/>
            <person name="Chang J.L."/>
            <person name="Chapple C."/>
            <person name="Chatterji S."/>
            <person name="Chinwalla A."/>
            <person name="Civetta A."/>
            <person name="Clifton S.W."/>
            <person name="Comeron J.M."/>
            <person name="Costello J.C."/>
            <person name="Coyne J.A."/>
            <person name="Daub J."/>
            <person name="David R.G."/>
            <person name="Delcher A.L."/>
            <person name="Delehaunty K."/>
            <person name="Do C.B."/>
            <person name="Ebling H."/>
            <person name="Edwards K."/>
            <person name="Eickbush T."/>
            <person name="Evans J.D."/>
            <person name="Filipski A."/>
            <person name="Findeiss S."/>
            <person name="Freyhult E."/>
            <person name="Fulton L."/>
            <person name="Fulton R."/>
            <person name="Garcia A.C."/>
            <person name="Gardiner A."/>
            <person name="Garfield D.A."/>
            <person name="Garvin B.E."/>
            <person name="Gibson G."/>
            <person name="Gilbert D."/>
            <person name="Gnerre S."/>
            <person name="Godfrey J."/>
            <person name="Good R."/>
            <person name="Gotea V."/>
            <person name="Gravely B."/>
            <person name="Greenberg A.J."/>
            <person name="Griffiths-Jones S."/>
            <person name="Gross S."/>
            <person name="Guigo R."/>
            <person name="Gustafson E.A."/>
            <person name="Haerty W."/>
            <person name="Hahn M.W."/>
            <person name="Halligan D.L."/>
            <person name="Halpern A.L."/>
            <person name="Halter G.M."/>
            <person name="Han M.V."/>
            <person name="Heger A."/>
            <person name="Hillier L."/>
            <person name="Hinrichs A.S."/>
            <person name="Holmes I."/>
            <person name="Hoskins R.A."/>
            <person name="Hubisz M.J."/>
            <person name="Hultmark D."/>
            <person name="Huntley M.A."/>
            <person name="Jaffe D.B."/>
            <person name="Jagadeeshan S."/>
            <person name="Jeck W.R."/>
            <person name="Johnson J."/>
            <person name="Jones C.D."/>
            <person name="Jordan W.C."/>
            <person name="Karpen G.H."/>
            <person name="Kataoka E."/>
            <person name="Keightley P.D."/>
            <person name="Kheradpour P."/>
            <person name="Kirkness E.F."/>
            <person name="Koerich L.B."/>
            <person name="Kristiansen K."/>
            <person name="Kudrna D."/>
            <person name="Kulathinal R.J."/>
            <person name="Kumar S."/>
            <person name="Kwok R."/>
            <person name="Lander E."/>
            <person name="Langley C.H."/>
            <person name="Lapoint R."/>
            <person name="Lazzaro B.P."/>
            <person name="Lee S.J."/>
            <person name="Levesque L."/>
            <person name="Li R."/>
            <person name="Lin C.F."/>
            <person name="Lin M.F."/>
            <person name="Lindblad-Toh K."/>
            <person name="Llopart A."/>
            <person name="Long M."/>
            <person name="Low L."/>
            <person name="Lozovsky E."/>
            <person name="Lu J."/>
            <person name="Luo M."/>
            <person name="Machado C.A."/>
            <person name="Makalowski W."/>
            <person name="Marzo M."/>
            <person name="Matsuda M."/>
            <person name="Matzkin L."/>
            <person name="McAllister B."/>
            <person name="McBride C.S."/>
            <person name="McKernan B."/>
            <person name="McKernan K."/>
            <person name="Mendez-Lago M."/>
            <person name="Minx P."/>
            <person name="Mollenhauer M.U."/>
            <person name="Montooth K."/>
            <person name="Mount S.M."/>
            <person name="Mu X."/>
            <person name="Myers E."/>
            <person name="Negre B."/>
            <person name="Newfeld S."/>
            <person name="Nielsen R."/>
            <person name="Noor M.A."/>
            <person name="O'Grady P."/>
            <person name="Pachter L."/>
            <person name="Papaceit M."/>
            <person name="Parisi M.J."/>
            <person name="Parisi M."/>
            <person name="Parts L."/>
            <person name="Pedersen J.S."/>
            <person name="Pesole G."/>
            <person name="Phillippy A.M."/>
            <person name="Ponting C.P."/>
            <person name="Pop M."/>
            <person name="Porcelli D."/>
            <person name="Powell J.R."/>
            <person name="Prohaska S."/>
            <person name="Pruitt K."/>
            <person name="Puig M."/>
            <person name="Quesneville H."/>
            <person name="Ram K.R."/>
            <person name="Rand D."/>
            <person name="Rasmussen M.D."/>
            <person name="Reed L.K."/>
            <person name="Reenan R."/>
            <person name="Reily A."/>
            <person name="Remington K.A."/>
            <person name="Rieger T.T."/>
            <person name="Ritchie M.G."/>
            <person name="Robin C."/>
            <person name="Rogers Y.H."/>
            <person name="Rohde C."/>
            <person name="Rozas J."/>
            <person name="Rubenfield M.J."/>
            <person name="Ruiz A."/>
            <person name="Russo S."/>
            <person name="Salzberg S.L."/>
            <person name="Sanchez-Gracia A."/>
            <person name="Saranga D.J."/>
            <person name="Sato H."/>
            <person name="Schaeffer S.W."/>
            <person name="Schatz M.C."/>
            <person name="Schlenke T."/>
            <person name="Schwartz R."/>
            <person name="Segarra C."/>
            <person name="Singh R.S."/>
            <person name="Sirot L."/>
            <person name="Sirota M."/>
            <person name="Sisneros N.B."/>
            <person name="Smith C.D."/>
            <person name="Smith T.F."/>
            <person name="Spieth J."/>
            <person name="Stage D.E."/>
            <person name="Stark A."/>
            <person name="Stephan W."/>
            <person name="Strausberg R.L."/>
            <person name="Strempel S."/>
            <person name="Sturgill D."/>
            <person name="Sutton G."/>
            <person name="Sutton G.G."/>
            <person name="Tao W."/>
            <person name="Teichmann S."/>
            <person name="Tobari Y.N."/>
            <person name="Tomimura Y."/>
            <person name="Tsolas J.M."/>
            <person name="Valente V.L."/>
            <person name="Venter E."/>
            <person name="Venter J.C."/>
            <person name="Vicario S."/>
            <person name="Vieira F.G."/>
            <person name="Vilella A.J."/>
            <person name="Villasante A."/>
            <person name="Walenz B."/>
            <person name="Wang J."/>
            <person name="Wasserman M."/>
            <person name="Watts T."/>
            <person name="Wilson D."/>
            <person name="Wilson R.K."/>
            <person name="Wing R.A."/>
            <person name="Wolfner M.F."/>
            <person name="Wong A."/>
            <person name="Wong G.K."/>
            <person name="Wu C.I."/>
            <person name="Wu G."/>
            <person name="Yamamoto D."/>
            <person name="Yang H.P."/>
            <person name="Yang S.P."/>
            <person name="Yorke J.A."/>
            <person name="Yoshida K."/>
            <person name="Zdobnov E."/>
            <person name="Zhang P."/>
            <person name="Zhang Y."/>
            <person name="Zimin A.V."/>
            <person name="Baldwin J."/>
            <person name="Abdouelleil A."/>
            <person name="Abdulkadir J."/>
            <person name="Abebe A."/>
            <person name="Abera B."/>
            <person name="Abreu J."/>
            <person name="Acer S.C."/>
            <person name="Aftuck L."/>
            <person name="Alexander A."/>
            <person name="An P."/>
            <person name="Anderson E."/>
            <person name="Anderson S."/>
            <person name="Arachi H."/>
            <person name="Azer M."/>
            <person name="Bachantsang P."/>
            <person name="Barry A."/>
            <person name="Bayul T."/>
            <person name="Berlin A."/>
            <person name="Bessette D."/>
            <person name="Bloom T."/>
            <person name="Blye J."/>
            <person name="Boguslavskiy L."/>
            <person name="Bonnet C."/>
            <person name="Boukhgalter B."/>
            <person name="Bourzgui I."/>
            <person name="Brown A."/>
            <person name="Cahill P."/>
            <person name="Channer S."/>
            <person name="Cheshatsang Y."/>
            <person name="Chuda L."/>
            <person name="Citroen M."/>
            <person name="Collymore A."/>
            <person name="Cooke P."/>
            <person name="Costello M."/>
            <person name="D'Aco K."/>
            <person name="Daza R."/>
            <person name="De Haan G."/>
            <person name="DeGray S."/>
            <person name="DeMaso C."/>
            <person name="Dhargay N."/>
            <person name="Dooley K."/>
            <person name="Dooley E."/>
            <person name="Doricent M."/>
            <person name="Dorje P."/>
            <person name="Dorjee K."/>
            <person name="Dupes A."/>
            <person name="Elong R."/>
            <person name="Falk J."/>
            <person name="Farina A."/>
            <person name="Faro S."/>
            <person name="Ferguson D."/>
            <person name="Fisher S."/>
            <person name="Foley C.D."/>
            <person name="Franke A."/>
            <person name="Friedrich D."/>
            <person name="Gadbois L."/>
            <person name="Gearin G."/>
            <person name="Gearin C.R."/>
            <person name="Giannoukos G."/>
            <person name="Goode T."/>
            <person name="Graham J."/>
            <person name="Grandbois E."/>
            <person name="Grewal S."/>
            <person name="Gyaltsen K."/>
            <person name="Hafez N."/>
            <person name="Hagos B."/>
            <person name="Hall J."/>
            <person name="Henson C."/>
            <person name="Hollinger A."/>
            <person name="Honan T."/>
            <person name="Huard M.D."/>
            <person name="Hughes L."/>
            <person name="Hurhula B."/>
            <person name="Husby M.E."/>
            <person name="Kamat A."/>
            <person name="Kanga B."/>
            <person name="Kashin S."/>
            <person name="Khazanovich D."/>
            <person name="Kisner P."/>
            <person name="Lance K."/>
            <person name="Lara M."/>
            <person name="Lee W."/>
            <person name="Lennon N."/>
            <person name="Letendre F."/>
            <person name="LeVine R."/>
            <person name="Lipovsky A."/>
            <person name="Liu X."/>
            <person name="Liu J."/>
            <person name="Liu S."/>
            <person name="Lokyitsang T."/>
            <person name="Lokyitsang Y."/>
            <person name="Lubonja R."/>
            <person name="Lui A."/>
            <person name="MacDonald P."/>
            <person name="Magnisalis V."/>
            <person name="Maru K."/>
            <person name="Matthews C."/>
            <person name="McCusker W."/>
            <person name="McDonough S."/>
            <person name="Mehta T."/>
            <person name="Meldrim J."/>
            <person name="Meneus L."/>
            <person name="Mihai O."/>
            <person name="Mihalev A."/>
            <person name="Mihova T."/>
            <person name="Mittelman R."/>
            <person name="Mlenga V."/>
            <person name="Montmayeur A."/>
            <person name="Mulrain L."/>
            <person name="Navidi A."/>
            <person name="Naylor J."/>
            <person name="Negash T."/>
            <person name="Nguyen T."/>
            <person name="Nguyen N."/>
            <person name="Nicol R."/>
            <person name="Norbu C."/>
            <person name="Norbu N."/>
            <person name="Novod N."/>
            <person name="O'Neill B."/>
            <person name="Osman S."/>
            <person name="Markiewicz E."/>
            <person name="Oyono O.L."/>
            <person name="Patti C."/>
            <person name="Phunkhang P."/>
            <person name="Pierre F."/>
            <person name="Priest M."/>
            <person name="Raghuraman S."/>
            <person name="Rege F."/>
            <person name="Reyes R."/>
            <person name="Rise C."/>
            <person name="Rogov P."/>
            <person name="Ross K."/>
            <person name="Ryan E."/>
            <person name="Settipalli S."/>
            <person name="Shea T."/>
            <person name="Sherpa N."/>
            <person name="Shi L."/>
            <person name="Shih D."/>
            <person name="Sparrow T."/>
            <person name="Spaulding J."/>
            <person name="Stalker J."/>
            <person name="Stange-Thomann N."/>
            <person name="Stavropoulos S."/>
            <person name="Stone C."/>
            <person name="Strader C."/>
            <person name="Tesfaye S."/>
            <person name="Thomson T."/>
            <person name="Thoulutsang Y."/>
            <person name="Thoulutsang D."/>
            <person name="Topham K."/>
            <person name="Topping I."/>
            <person name="Tsamla T."/>
            <person name="Vassiliev H."/>
            <person name="Vo A."/>
            <person name="Wangchuk T."/>
            <person name="Wangdi T."/>
            <person name="Weiand M."/>
            <person name="Wilkinson J."/>
            <person name="Wilson A."/>
            <person name="Yadav S."/>
            <person name="Young G."/>
            <person name="Yu Q."/>
            <person name="Zembek L."/>
            <person name="Zhong D."/>
            <person name="Zimmer A."/>
            <person name="Zwirko Z."/>
            <person name="Jaffe D.B."/>
            <person name="Alvarez P."/>
            <person name="Brockman W."/>
            <person name="Butler J."/>
            <person name="Chin C."/>
            <person name="Gnerre S."/>
            <person name="Grabherr M."/>
            <person name="Kleber M."/>
            <person name="Mauceli E."/>
            <person name="MacCallum I."/>
        </authorList>
    </citation>
    <scope>NUCLEOTIDE SEQUENCE [LARGE SCALE GENOMIC DNA]</scope>
    <source>
        <strain evidence="3">white501</strain>
    </source>
</reference>
<evidence type="ECO:0000313" key="2">
    <source>
        <dbReference type="EMBL" id="EDX17082.1"/>
    </source>
</evidence>
<feature type="domain" description="LITAF" evidence="1">
    <location>
        <begin position="161"/>
        <end position="221"/>
    </location>
</feature>
<dbReference type="InterPro" id="IPR006629">
    <property type="entry name" value="LITAF"/>
</dbReference>
<dbReference type="OrthoDB" id="7765058at2759"/>
<dbReference type="KEGG" id="dsi:Dsimw501_GD16290"/>
<name>B4R4J2_DROSI</name>
<dbReference type="PhylomeDB" id="B4R4J2"/>
<dbReference type="Bgee" id="FBgn0187917">
    <property type="expression patterns" value="Expressed in male reproductive system and 2 other cell types or tissues"/>
</dbReference>
<dbReference type="HOGENOM" id="CLU_1241266_0_0_1"/>
<evidence type="ECO:0000259" key="1">
    <source>
        <dbReference type="SMART" id="SM00714"/>
    </source>
</evidence>
<gene>
    <name evidence="2" type="primary">Dsim\GD16290</name>
    <name evidence="2" type="ORF">Dsim_GD16290</name>
</gene>
<dbReference type="EMBL" id="CM000366">
    <property type="protein sequence ID" value="EDX17082.1"/>
    <property type="molecule type" value="Genomic_DNA"/>
</dbReference>
<dbReference type="OMA" id="CGYKKRP"/>
<dbReference type="Proteomes" id="UP000000304">
    <property type="component" value="Chromosome X"/>
</dbReference>
<dbReference type="SMART" id="SM00714">
    <property type="entry name" value="LITAF"/>
    <property type="match status" value="1"/>
</dbReference>
<keyword evidence="3" id="KW-1185">Reference proteome</keyword>
<protein>
    <submittedName>
        <fullName evidence="2">GD16290</fullName>
    </submittedName>
</protein>